<name>A0A427BBB4_ENSVE</name>
<proteinExistence type="predicted"/>
<comment type="caution">
    <text evidence="2">The sequence shown here is derived from an EMBL/GenBank/DDBJ whole genome shotgun (WGS) entry which is preliminary data.</text>
</comment>
<reference evidence="2 3" key="1">
    <citation type="journal article" date="2014" name="Agronomy (Basel)">
        <title>A Draft Genome Sequence for Ensete ventricosum, the Drought-Tolerant Tree Against Hunger.</title>
        <authorList>
            <person name="Harrison J."/>
            <person name="Moore K.A."/>
            <person name="Paszkiewicz K."/>
            <person name="Jones T."/>
            <person name="Grant M."/>
            <person name="Ambacheew D."/>
            <person name="Muzemil S."/>
            <person name="Studholme D.J."/>
        </authorList>
    </citation>
    <scope>NUCLEOTIDE SEQUENCE [LARGE SCALE GENOMIC DNA]</scope>
</reference>
<gene>
    <name evidence="2" type="ORF">B296_00007332</name>
</gene>
<dbReference type="EMBL" id="AMZH03000061">
    <property type="protein sequence ID" value="RRT85781.1"/>
    <property type="molecule type" value="Genomic_DNA"/>
</dbReference>
<dbReference type="AlphaFoldDB" id="A0A427BBB4"/>
<accession>A0A427BBB4</accession>
<evidence type="ECO:0000313" key="2">
    <source>
        <dbReference type="EMBL" id="RRT85781.1"/>
    </source>
</evidence>
<sequence length="235" mass="26749">MGFDLFQLFSFCLPEFACWENKEQTRSCGLEDVSHSLLRRPELIPPMPASVPSYRGLATQESAVQEISDYSRHHQTDEEKGPYKDPPEATEPYNYLKAGRSDERPLNRSHRVLKPLQNPYKQSISDTIPQWWNLGAEAFGTVGGRDDLVRVDDVSVAPAEDDGDGRENIRVGAADDHRQAGPEVDLRQCIDRCDEQQRLDHPRLLLLRRVPRNGGKVSAMETQLQHQKAEEAFRK</sequence>
<dbReference type="Proteomes" id="UP000287651">
    <property type="component" value="Unassembled WGS sequence"/>
</dbReference>
<protein>
    <submittedName>
        <fullName evidence="2">Uncharacterized protein</fullName>
    </submittedName>
</protein>
<organism evidence="2 3">
    <name type="scientific">Ensete ventricosum</name>
    <name type="common">Abyssinian banana</name>
    <name type="synonym">Musa ensete</name>
    <dbReference type="NCBI Taxonomy" id="4639"/>
    <lineage>
        <taxon>Eukaryota</taxon>
        <taxon>Viridiplantae</taxon>
        <taxon>Streptophyta</taxon>
        <taxon>Embryophyta</taxon>
        <taxon>Tracheophyta</taxon>
        <taxon>Spermatophyta</taxon>
        <taxon>Magnoliopsida</taxon>
        <taxon>Liliopsida</taxon>
        <taxon>Zingiberales</taxon>
        <taxon>Musaceae</taxon>
        <taxon>Ensete</taxon>
    </lineage>
</organism>
<evidence type="ECO:0000313" key="3">
    <source>
        <dbReference type="Proteomes" id="UP000287651"/>
    </source>
</evidence>
<feature type="region of interest" description="Disordered" evidence="1">
    <location>
        <begin position="71"/>
        <end position="90"/>
    </location>
</feature>
<evidence type="ECO:0000256" key="1">
    <source>
        <dbReference type="SAM" id="MobiDB-lite"/>
    </source>
</evidence>
<feature type="compositionally biased region" description="Basic and acidic residues" evidence="1">
    <location>
        <begin position="71"/>
        <end position="87"/>
    </location>
</feature>